<protein>
    <submittedName>
        <fullName evidence="1">Uncharacterized protein</fullName>
    </submittedName>
</protein>
<sequence>MDQFVSIRTCRWNDCYYQFTQAKRTCGSYLKHITDHLEANKAHQCLWKDCNQILESQEELATHISEEHGIPNSWTTHTSMHYCYEHDVWCHSNQMWDAHLHFQHLQRLNDFCGLLKERGVVMVAAHCLFCLGDTKPLSVRFAQYHDVFDLHKHMTGHLAKLGTLKACPHPICKDTLDSESDFWDHATSVHGIPSFGPRRITGKRKRPEDGDNNKVRKGLKVA</sequence>
<proteinExistence type="predicted"/>
<keyword evidence="2" id="KW-1185">Reference proteome</keyword>
<dbReference type="EMBL" id="MU006732">
    <property type="protein sequence ID" value="KAF2624249.1"/>
    <property type="molecule type" value="Genomic_DNA"/>
</dbReference>
<dbReference type="Proteomes" id="UP000799754">
    <property type="component" value="Unassembled WGS sequence"/>
</dbReference>
<gene>
    <name evidence="1" type="ORF">BU25DRAFT_413805</name>
</gene>
<name>A0ACB6RTJ5_9PLEO</name>
<accession>A0ACB6RTJ5</accession>
<organism evidence="1 2">
    <name type="scientific">Macroventuria anomochaeta</name>
    <dbReference type="NCBI Taxonomy" id="301207"/>
    <lineage>
        <taxon>Eukaryota</taxon>
        <taxon>Fungi</taxon>
        <taxon>Dikarya</taxon>
        <taxon>Ascomycota</taxon>
        <taxon>Pezizomycotina</taxon>
        <taxon>Dothideomycetes</taxon>
        <taxon>Pleosporomycetidae</taxon>
        <taxon>Pleosporales</taxon>
        <taxon>Pleosporineae</taxon>
        <taxon>Didymellaceae</taxon>
        <taxon>Macroventuria</taxon>
    </lineage>
</organism>
<reference evidence="1" key="1">
    <citation type="journal article" date="2020" name="Stud. Mycol.">
        <title>101 Dothideomycetes genomes: a test case for predicting lifestyles and emergence of pathogens.</title>
        <authorList>
            <person name="Haridas S."/>
            <person name="Albert R."/>
            <person name="Binder M."/>
            <person name="Bloem J."/>
            <person name="Labutti K."/>
            <person name="Salamov A."/>
            <person name="Andreopoulos B."/>
            <person name="Baker S."/>
            <person name="Barry K."/>
            <person name="Bills G."/>
            <person name="Bluhm B."/>
            <person name="Cannon C."/>
            <person name="Castanera R."/>
            <person name="Culley D."/>
            <person name="Daum C."/>
            <person name="Ezra D."/>
            <person name="Gonzalez J."/>
            <person name="Henrissat B."/>
            <person name="Kuo A."/>
            <person name="Liang C."/>
            <person name="Lipzen A."/>
            <person name="Lutzoni F."/>
            <person name="Magnuson J."/>
            <person name="Mondo S."/>
            <person name="Nolan M."/>
            <person name="Ohm R."/>
            <person name="Pangilinan J."/>
            <person name="Park H.-J."/>
            <person name="Ramirez L."/>
            <person name="Alfaro M."/>
            <person name="Sun H."/>
            <person name="Tritt A."/>
            <person name="Yoshinaga Y."/>
            <person name="Zwiers L.-H."/>
            <person name="Turgeon B."/>
            <person name="Goodwin S."/>
            <person name="Spatafora J."/>
            <person name="Crous P."/>
            <person name="Grigoriev I."/>
        </authorList>
    </citation>
    <scope>NUCLEOTIDE SEQUENCE</scope>
    <source>
        <strain evidence="1">CBS 525.71</strain>
    </source>
</reference>
<evidence type="ECO:0000313" key="1">
    <source>
        <dbReference type="EMBL" id="KAF2624249.1"/>
    </source>
</evidence>
<comment type="caution">
    <text evidence="1">The sequence shown here is derived from an EMBL/GenBank/DDBJ whole genome shotgun (WGS) entry which is preliminary data.</text>
</comment>
<evidence type="ECO:0000313" key="2">
    <source>
        <dbReference type="Proteomes" id="UP000799754"/>
    </source>
</evidence>